<evidence type="ECO:0000259" key="4">
    <source>
        <dbReference type="Pfam" id="PF14432"/>
    </source>
</evidence>
<dbReference type="EMBL" id="JAJJMA010112185">
    <property type="protein sequence ID" value="MCL7031431.1"/>
    <property type="molecule type" value="Genomic_DNA"/>
</dbReference>
<dbReference type="FunFam" id="1.25.40.10:FF:000344">
    <property type="entry name" value="Pentatricopeptide repeat-containing protein"/>
    <property type="match status" value="1"/>
</dbReference>
<dbReference type="PANTHER" id="PTHR47926">
    <property type="entry name" value="PENTATRICOPEPTIDE REPEAT-CONTAINING PROTEIN"/>
    <property type="match status" value="1"/>
</dbReference>
<organism evidence="5 6">
    <name type="scientific">Papaver nudicaule</name>
    <name type="common">Iceland poppy</name>
    <dbReference type="NCBI Taxonomy" id="74823"/>
    <lineage>
        <taxon>Eukaryota</taxon>
        <taxon>Viridiplantae</taxon>
        <taxon>Streptophyta</taxon>
        <taxon>Embryophyta</taxon>
        <taxon>Tracheophyta</taxon>
        <taxon>Spermatophyta</taxon>
        <taxon>Magnoliopsida</taxon>
        <taxon>Ranunculales</taxon>
        <taxon>Papaveraceae</taxon>
        <taxon>Papaveroideae</taxon>
        <taxon>Papaver</taxon>
    </lineage>
</organism>
<dbReference type="PROSITE" id="PS51375">
    <property type="entry name" value="PPR"/>
    <property type="match status" value="2"/>
</dbReference>
<sequence length="611" mass="69063">MLSSLSVTSPSHPLRSAPTTTYHKHKTTFSNSNHHLQTTFHLLEQCNNLAELKQLHSRIIKTGFSQDHQAQNLLLSACLGNHCSESLDYALLLFAQSSNPTVFIRNNIIKHLAETTTPDKAFRFYSLTRQHGFPPNDYTFPILFKVCSRLHGIEEGEQIHAHVIKTGFESVIHVKNTLIHFYCTCGVVDNARAVFDKMSERDTVTWNSIITGYTQNGFSGEALNLFTDMQVHGSEPDEVTMVSVLSACAHAGALELGKWVHAYLEKNNLDGKISVKTALVDMYSKCGLIERALEVFKEIPNKNLVCWTAMINGLAINGLGKKAVSLFHLMVKSKVNPDEITLVSVFSACSHSGLLEEGKKLFADLEKRYRIKARVEHYGCMVDLLGRHGHVDEAYDLIMKMPFAPNAVIWRTLLGACNLYKRVDLGELVLKKILELEPHHHGDFVLLSNIYAANGKWEKAVNIRKMMKTKKISKIPGCSTIEIENRIYSFVVEDKSHRYSKEIHRMLDQIAQKLKLAGYVPDTSKVLINMEEEEDKANSLLHHSEKVAVAFGLIKTAPGMPLRVVKNLRVCDDCHCAMKLISKIYERYIILRDRNRFHHFKGGLCSCGDYW</sequence>
<dbReference type="Gene3D" id="1.25.40.10">
    <property type="entry name" value="Tetratricopeptide repeat domain"/>
    <property type="match status" value="3"/>
</dbReference>
<keyword evidence="6" id="KW-1185">Reference proteome</keyword>
<dbReference type="Pfam" id="PF01535">
    <property type="entry name" value="PPR"/>
    <property type="match status" value="1"/>
</dbReference>
<protein>
    <recommendedName>
        <fullName evidence="4">DYW domain-containing protein</fullName>
    </recommendedName>
</protein>
<evidence type="ECO:0000256" key="3">
    <source>
        <dbReference type="SAM" id="MobiDB-lite"/>
    </source>
</evidence>
<feature type="repeat" description="PPR" evidence="2">
    <location>
        <begin position="202"/>
        <end position="236"/>
    </location>
</feature>
<dbReference type="Pfam" id="PF20431">
    <property type="entry name" value="E_motif"/>
    <property type="match status" value="1"/>
</dbReference>
<dbReference type="Pfam" id="PF13041">
    <property type="entry name" value="PPR_2"/>
    <property type="match status" value="2"/>
</dbReference>
<dbReference type="FunFam" id="1.25.40.10:FF:001050">
    <property type="entry name" value="Pentatricopeptide repeat-containing protein At2g33760"/>
    <property type="match status" value="1"/>
</dbReference>
<dbReference type="Proteomes" id="UP001177140">
    <property type="component" value="Unassembled WGS sequence"/>
</dbReference>
<reference evidence="5" key="1">
    <citation type="submission" date="2022-03" db="EMBL/GenBank/DDBJ databases">
        <title>A functionally conserved STORR gene fusion in Papaver species that diverged 16.8 million years ago.</title>
        <authorList>
            <person name="Catania T."/>
        </authorList>
    </citation>
    <scope>NUCLEOTIDE SEQUENCE</scope>
    <source>
        <strain evidence="5">S-191538</strain>
    </source>
</reference>
<evidence type="ECO:0000256" key="1">
    <source>
        <dbReference type="ARBA" id="ARBA00022737"/>
    </source>
</evidence>
<dbReference type="PANTHER" id="PTHR47926:SF537">
    <property type="entry name" value="PENTACOTRIPEPTIDE-REPEAT REGION OF PRORP DOMAIN-CONTAINING PROTEIN"/>
    <property type="match status" value="1"/>
</dbReference>
<keyword evidence="1" id="KW-0677">Repeat</keyword>
<name>A0AA41V5E6_PAPNU</name>
<dbReference type="InterPro" id="IPR046848">
    <property type="entry name" value="E_motif"/>
</dbReference>
<dbReference type="GO" id="GO:0008270">
    <property type="term" value="F:zinc ion binding"/>
    <property type="evidence" value="ECO:0007669"/>
    <property type="project" value="InterPro"/>
</dbReference>
<dbReference type="Pfam" id="PF14432">
    <property type="entry name" value="DYW_deaminase"/>
    <property type="match status" value="1"/>
</dbReference>
<feature type="repeat" description="PPR" evidence="2">
    <location>
        <begin position="303"/>
        <end position="337"/>
    </location>
</feature>
<feature type="domain" description="DYW" evidence="4">
    <location>
        <begin position="518"/>
        <end position="611"/>
    </location>
</feature>
<dbReference type="GO" id="GO:0031425">
    <property type="term" value="P:chloroplast RNA processing"/>
    <property type="evidence" value="ECO:0007669"/>
    <property type="project" value="UniProtKB-ARBA"/>
</dbReference>
<accession>A0AA41V5E6</accession>
<feature type="region of interest" description="Disordered" evidence="3">
    <location>
        <begin position="1"/>
        <end position="20"/>
    </location>
</feature>
<dbReference type="InterPro" id="IPR046960">
    <property type="entry name" value="PPR_At4g14850-like_plant"/>
</dbReference>
<dbReference type="InterPro" id="IPR032867">
    <property type="entry name" value="DYW_dom"/>
</dbReference>
<evidence type="ECO:0000256" key="2">
    <source>
        <dbReference type="PROSITE-ProRule" id="PRU00708"/>
    </source>
</evidence>
<dbReference type="NCBIfam" id="TIGR00756">
    <property type="entry name" value="PPR"/>
    <property type="match status" value="3"/>
</dbReference>
<proteinExistence type="predicted"/>
<dbReference type="GO" id="GO:0009451">
    <property type="term" value="P:RNA modification"/>
    <property type="evidence" value="ECO:0007669"/>
    <property type="project" value="InterPro"/>
</dbReference>
<dbReference type="InterPro" id="IPR011990">
    <property type="entry name" value="TPR-like_helical_dom_sf"/>
</dbReference>
<evidence type="ECO:0000313" key="6">
    <source>
        <dbReference type="Proteomes" id="UP001177140"/>
    </source>
</evidence>
<gene>
    <name evidence="5" type="ORF">MKW94_018787</name>
</gene>
<dbReference type="InterPro" id="IPR002885">
    <property type="entry name" value="PPR_rpt"/>
</dbReference>
<dbReference type="FunFam" id="1.25.40.10:FF:000231">
    <property type="entry name" value="Pentatricopeptide repeat-containing protein chloroplastic"/>
    <property type="match status" value="1"/>
</dbReference>
<dbReference type="GO" id="GO:0003723">
    <property type="term" value="F:RNA binding"/>
    <property type="evidence" value="ECO:0007669"/>
    <property type="project" value="InterPro"/>
</dbReference>
<comment type="caution">
    <text evidence="5">The sequence shown here is derived from an EMBL/GenBank/DDBJ whole genome shotgun (WGS) entry which is preliminary data.</text>
</comment>
<evidence type="ECO:0000313" key="5">
    <source>
        <dbReference type="EMBL" id="MCL7031431.1"/>
    </source>
</evidence>
<dbReference type="AlphaFoldDB" id="A0AA41V5E6"/>